<organism evidence="6 7">
    <name type="scientific">Terriglobus roseus</name>
    <dbReference type="NCBI Taxonomy" id="392734"/>
    <lineage>
        <taxon>Bacteria</taxon>
        <taxon>Pseudomonadati</taxon>
        <taxon>Acidobacteriota</taxon>
        <taxon>Terriglobia</taxon>
        <taxon>Terriglobales</taxon>
        <taxon>Acidobacteriaceae</taxon>
        <taxon>Terriglobus</taxon>
    </lineage>
</organism>
<reference evidence="6 7" key="1">
    <citation type="submission" date="2016-10" db="EMBL/GenBank/DDBJ databases">
        <authorList>
            <person name="de Groot N.N."/>
        </authorList>
    </citation>
    <scope>NUCLEOTIDE SEQUENCE [LARGE SCALE GENOMIC DNA]</scope>
    <source>
        <strain evidence="6 7">AB35.6</strain>
    </source>
</reference>
<dbReference type="Pfam" id="PF03466">
    <property type="entry name" value="LysR_substrate"/>
    <property type="match status" value="1"/>
</dbReference>
<dbReference type="InterPro" id="IPR005119">
    <property type="entry name" value="LysR_subst-bd"/>
</dbReference>
<evidence type="ECO:0000259" key="5">
    <source>
        <dbReference type="PROSITE" id="PS50931"/>
    </source>
</evidence>
<evidence type="ECO:0000256" key="1">
    <source>
        <dbReference type="ARBA" id="ARBA00009437"/>
    </source>
</evidence>
<evidence type="ECO:0000313" key="7">
    <source>
        <dbReference type="Proteomes" id="UP000182409"/>
    </source>
</evidence>
<dbReference type="AlphaFoldDB" id="A0A1H4U5H0"/>
<dbReference type="SUPFAM" id="SSF46785">
    <property type="entry name" value="Winged helix' DNA-binding domain"/>
    <property type="match status" value="1"/>
</dbReference>
<protein>
    <submittedName>
        <fullName evidence="6">DNA-binding transcriptional regulator, LysR family</fullName>
    </submittedName>
</protein>
<dbReference type="Proteomes" id="UP000182409">
    <property type="component" value="Unassembled WGS sequence"/>
</dbReference>
<dbReference type="EMBL" id="FNSD01000001">
    <property type="protein sequence ID" value="SEC63969.1"/>
    <property type="molecule type" value="Genomic_DNA"/>
</dbReference>
<dbReference type="PROSITE" id="PS50931">
    <property type="entry name" value="HTH_LYSR"/>
    <property type="match status" value="1"/>
</dbReference>
<dbReference type="PANTHER" id="PTHR30126">
    <property type="entry name" value="HTH-TYPE TRANSCRIPTIONAL REGULATOR"/>
    <property type="match status" value="1"/>
</dbReference>
<dbReference type="FunFam" id="1.10.10.10:FF:000001">
    <property type="entry name" value="LysR family transcriptional regulator"/>
    <property type="match status" value="1"/>
</dbReference>
<dbReference type="InterPro" id="IPR036390">
    <property type="entry name" value="WH_DNA-bd_sf"/>
</dbReference>
<dbReference type="InterPro" id="IPR036388">
    <property type="entry name" value="WH-like_DNA-bd_sf"/>
</dbReference>
<proteinExistence type="inferred from homology"/>
<evidence type="ECO:0000256" key="3">
    <source>
        <dbReference type="ARBA" id="ARBA00023125"/>
    </source>
</evidence>
<dbReference type="CDD" id="cd05466">
    <property type="entry name" value="PBP2_LTTR_substrate"/>
    <property type="match status" value="1"/>
</dbReference>
<dbReference type="OrthoDB" id="9803735at2"/>
<dbReference type="InterPro" id="IPR000847">
    <property type="entry name" value="LysR_HTH_N"/>
</dbReference>
<dbReference type="GO" id="GO:0000976">
    <property type="term" value="F:transcription cis-regulatory region binding"/>
    <property type="evidence" value="ECO:0007669"/>
    <property type="project" value="TreeGrafter"/>
</dbReference>
<dbReference type="GO" id="GO:0003700">
    <property type="term" value="F:DNA-binding transcription factor activity"/>
    <property type="evidence" value="ECO:0007669"/>
    <property type="project" value="InterPro"/>
</dbReference>
<keyword evidence="4" id="KW-0804">Transcription</keyword>
<comment type="similarity">
    <text evidence="1">Belongs to the LysR transcriptional regulatory family.</text>
</comment>
<evidence type="ECO:0000256" key="2">
    <source>
        <dbReference type="ARBA" id="ARBA00023015"/>
    </source>
</evidence>
<dbReference type="PRINTS" id="PR00039">
    <property type="entry name" value="HTHLYSR"/>
</dbReference>
<gene>
    <name evidence="6" type="ORF">SAMN05443244_3964</name>
</gene>
<sequence>MDFNQLRTFLEVSRNKSFSKAADKLHLTQPSISAQVRSLEKSLGHRLFERGGGKVTLTAAGRVFEPYVEDCLSRHNHIKLVLDDLSRSPRGSLTVSANDSTALYVLPHLFSRFKKQHPRVALTVNRTERVRTVELVLNREVDFGVVSLPLTEPRLKTEIIHEDELVLVASPRHPLVTGATITLEAVSKHSLLLPVRSRRREMLDRLFSERNLIPRIGMELDSNELLKRLIMADAGVGFLPLVNVAAEVRSRQLMVLKVKDVHIPRKLALIWHKDRDLPVACQMFFKVATGSWLSESLLAYGLA</sequence>
<dbReference type="Pfam" id="PF00126">
    <property type="entry name" value="HTH_1"/>
    <property type="match status" value="1"/>
</dbReference>
<dbReference type="Gene3D" id="3.40.190.290">
    <property type="match status" value="1"/>
</dbReference>
<dbReference type="RefSeq" id="WP_074655633.1">
    <property type="nucleotide sequence ID" value="NZ_FNSD01000001.1"/>
</dbReference>
<evidence type="ECO:0000313" key="6">
    <source>
        <dbReference type="EMBL" id="SEC63969.1"/>
    </source>
</evidence>
<dbReference type="Gene3D" id="1.10.10.10">
    <property type="entry name" value="Winged helix-like DNA-binding domain superfamily/Winged helix DNA-binding domain"/>
    <property type="match status" value="1"/>
</dbReference>
<dbReference type="PANTHER" id="PTHR30126:SF39">
    <property type="entry name" value="HTH-TYPE TRANSCRIPTIONAL REGULATOR CYSL"/>
    <property type="match status" value="1"/>
</dbReference>
<dbReference type="SUPFAM" id="SSF53850">
    <property type="entry name" value="Periplasmic binding protein-like II"/>
    <property type="match status" value="1"/>
</dbReference>
<name>A0A1H4U5H0_9BACT</name>
<feature type="domain" description="HTH lysR-type" evidence="5">
    <location>
        <begin position="1"/>
        <end position="58"/>
    </location>
</feature>
<keyword evidence="3 6" id="KW-0238">DNA-binding</keyword>
<evidence type="ECO:0000256" key="4">
    <source>
        <dbReference type="ARBA" id="ARBA00023163"/>
    </source>
</evidence>
<accession>A0A1H4U5H0</accession>
<keyword evidence="2" id="KW-0805">Transcription regulation</keyword>